<dbReference type="InterPro" id="IPR001357">
    <property type="entry name" value="BRCT_dom"/>
</dbReference>
<evidence type="ECO:0000313" key="4">
    <source>
        <dbReference type="Proteomes" id="UP000466442"/>
    </source>
</evidence>
<organism evidence="3 4">
    <name type="scientific">Apolygus lucorum</name>
    <name type="common">Small green plant bug</name>
    <name type="synonym">Lygocoris lucorum</name>
    <dbReference type="NCBI Taxonomy" id="248454"/>
    <lineage>
        <taxon>Eukaryota</taxon>
        <taxon>Metazoa</taxon>
        <taxon>Ecdysozoa</taxon>
        <taxon>Arthropoda</taxon>
        <taxon>Hexapoda</taxon>
        <taxon>Insecta</taxon>
        <taxon>Pterygota</taxon>
        <taxon>Neoptera</taxon>
        <taxon>Paraneoptera</taxon>
        <taxon>Hemiptera</taxon>
        <taxon>Heteroptera</taxon>
        <taxon>Panheteroptera</taxon>
        <taxon>Cimicomorpha</taxon>
        <taxon>Miridae</taxon>
        <taxon>Mirini</taxon>
        <taxon>Apolygus</taxon>
    </lineage>
</organism>
<sequence length="1429" mass="156624">MDNSKDIFFCCECRNVLPDYVIFPCGHFLCNSCENVTNCSICDQPICLIKDSLSLRCYRTLVSAGLYNPEIDSSSKPKTPVVQKAKTNSRKRLFTSTKRRKRLENGFSKATESSVAQKARSTNSRKRLSTSDSEVLLPENGLSTKDEATVIVKANVSHKRKKKNSESAEDEITVTPRPVRCSLRNPCKKVINSNQSTGQRGVRTRSSGSTDQAIESNPPGPSTVNETPKKGQTTKQSVVPVKAQSLKNSLSASKPRLDIAEKVKSSLDDIVNNGTSPPLKKRKPFNPRPSLSRLSLRTTKRHIDSSDDDEGVFIDSDSIVGCGKTVKVVAQVHADPCFSSAASVENSQVGDEMTTYTQVGLGHLDRDEERDDGDDSSKTPVKSTGARALMSGKYHLSSPFINTSPGEFTGFKVDKTAATEMVDSTVESVAKSATPVVESKRTLRSKTPKIKKFEISEPGEVQRLIHQDSSQLPTGSITEADTVCHTETAEKPQSIDYVISDSIYNKNTDAKEDEMELSSSCMEDKTDGFTVDTPRHLLDDSAPFVEKLSPKYSDVPIITSNLVSFESNHPQSEVRLESDMVQEQEMDDSSVIPSIRASKCFEDSSTSQSLQNGGTSESILPQANVVDPLFDDGSNFNKAAPEKSTCDQSEKLDGFLSVESNISLKGSSLQVNETDVTLQSSFPDSSAKCLHFVQDEPAKPPTGISSESLPPLLDVRSSEGNQTSTDLPESAEPSSLTTTNVVSSDSLNPQAVITTNSSDLPDIHGSDIIGASVEIPKHPYLIFDEDSEPACFSFADKRLRVKISTDSEKPPTEVLQPKSIGSGNVLQEQASEILPNRSSREGPPNFSVKTQRPIKSPSNEVPDSLSFAGKISNGNRNQDNIDIANVPAFAVPVTVPSSTSGKTHSDVQPSDSNCNLISDNIPSQTSAIDLSQLRWHEAQKFLTDAFCKLYRSERPKSLFRLAFDVLTTPLKTEDIFHGLSAVSPITASVEKSVQVDLFLDQTTVKVEVGKDLVKRNSFTRRQLSFVPEEKSGAIDDQSDPEESEDIVEGTPTKPQLVRVNLMNESSTLCSPLSRTSTHEESPAQPRVQSVATEDVFSIFDPAPQAMDIESEERNLNESVCHNHARPPSPDKFLNRKPAGLTSPRKPVALVNKGTTPQTENIDPSRPPSLTPISQLDDSSIACADSESIIGGSEQLPQRRKLLLDLPIGRSNESPKEGAGVKANNPVPFRGLSNVFQIATSGIYDAVEKTKIQKLCTLIKATLSPNVTKDTTHLIVPDGEITVTTKFLMAVYNGSFILPMRWVFDCLISRKIVPEARYFFRHPGIYRRSLMPKNSSLFDNYAFFITPEIKKDPVNYNALKDLMIFCNCNIFDSAKGIIDASTKFKAVVLRGADYMPPKVIEGPNGIVQVNYQWFFSCLKDYDIQPFDMYD</sequence>
<feature type="region of interest" description="Disordered" evidence="1">
    <location>
        <begin position="1028"/>
        <end position="1054"/>
    </location>
</feature>
<feature type="region of interest" description="Disordered" evidence="1">
    <location>
        <begin position="185"/>
        <end position="250"/>
    </location>
</feature>
<dbReference type="OrthoDB" id="6105938at2759"/>
<dbReference type="InterPro" id="IPR036420">
    <property type="entry name" value="BRCT_dom_sf"/>
</dbReference>
<feature type="compositionally biased region" description="Polar residues" evidence="1">
    <location>
        <begin position="222"/>
        <end position="237"/>
    </location>
</feature>
<feature type="domain" description="BRCT" evidence="2">
    <location>
        <begin position="1223"/>
        <end position="1319"/>
    </location>
</feature>
<feature type="compositionally biased region" description="Acidic residues" evidence="1">
    <location>
        <begin position="1036"/>
        <end position="1047"/>
    </location>
</feature>
<feature type="region of interest" description="Disordered" evidence="1">
    <location>
        <begin position="695"/>
        <end position="743"/>
    </location>
</feature>
<gene>
    <name evidence="3" type="ORF">GE061_012523</name>
</gene>
<evidence type="ECO:0000256" key="1">
    <source>
        <dbReference type="SAM" id="MobiDB-lite"/>
    </source>
</evidence>
<feature type="region of interest" description="Disordered" evidence="1">
    <location>
        <begin position="1120"/>
        <end position="1167"/>
    </location>
</feature>
<feature type="region of interest" description="Disordered" evidence="1">
    <location>
        <begin position="105"/>
        <end position="141"/>
    </location>
</feature>
<dbReference type="SMART" id="SM00292">
    <property type="entry name" value="BRCT"/>
    <property type="match status" value="2"/>
</dbReference>
<protein>
    <recommendedName>
        <fullName evidence="2">BRCT domain-containing protein</fullName>
    </recommendedName>
</protein>
<feature type="domain" description="BRCT" evidence="2">
    <location>
        <begin position="1332"/>
        <end position="1429"/>
    </location>
</feature>
<feature type="compositionally biased region" description="Polar residues" evidence="1">
    <location>
        <begin position="191"/>
        <end position="215"/>
    </location>
</feature>
<comment type="caution">
    <text evidence="3">The sequence shown here is derived from an EMBL/GenBank/DDBJ whole genome shotgun (WGS) entry which is preliminary data.</text>
</comment>
<feature type="compositionally biased region" description="Polar residues" evidence="1">
    <location>
        <begin position="108"/>
        <end position="122"/>
    </location>
</feature>
<feature type="region of interest" description="Disordered" evidence="1">
    <location>
        <begin position="1067"/>
        <end position="1087"/>
    </location>
</feature>
<dbReference type="EMBL" id="WIXP02000004">
    <property type="protein sequence ID" value="KAF6212005.1"/>
    <property type="molecule type" value="Genomic_DNA"/>
</dbReference>
<dbReference type="PROSITE" id="PS50172">
    <property type="entry name" value="BRCT"/>
    <property type="match status" value="2"/>
</dbReference>
<evidence type="ECO:0000313" key="3">
    <source>
        <dbReference type="EMBL" id="KAF6212005.1"/>
    </source>
</evidence>
<dbReference type="Gene3D" id="3.40.50.10190">
    <property type="entry name" value="BRCT domain"/>
    <property type="match status" value="1"/>
</dbReference>
<feature type="region of interest" description="Disordered" evidence="1">
    <location>
        <begin position="363"/>
        <end position="386"/>
    </location>
</feature>
<name>A0A8S9XWM1_APOLU</name>
<dbReference type="SUPFAM" id="SSF52113">
    <property type="entry name" value="BRCT domain"/>
    <property type="match status" value="1"/>
</dbReference>
<proteinExistence type="predicted"/>
<feature type="compositionally biased region" description="Polar residues" evidence="1">
    <location>
        <begin position="718"/>
        <end position="743"/>
    </location>
</feature>
<dbReference type="Pfam" id="PF00533">
    <property type="entry name" value="BRCT"/>
    <property type="match status" value="1"/>
</dbReference>
<dbReference type="Proteomes" id="UP000466442">
    <property type="component" value="Unassembled WGS sequence"/>
</dbReference>
<feature type="region of interest" description="Disordered" evidence="1">
    <location>
        <begin position="831"/>
        <end position="863"/>
    </location>
</feature>
<evidence type="ECO:0000259" key="2">
    <source>
        <dbReference type="PROSITE" id="PS50172"/>
    </source>
</evidence>
<feature type="region of interest" description="Disordered" evidence="1">
    <location>
        <begin position="269"/>
        <end position="291"/>
    </location>
</feature>
<feature type="region of interest" description="Disordered" evidence="1">
    <location>
        <begin position="804"/>
        <end position="823"/>
    </location>
</feature>
<keyword evidence="4" id="KW-1185">Reference proteome</keyword>
<dbReference type="CDD" id="cd16449">
    <property type="entry name" value="RING-HC"/>
    <property type="match status" value="1"/>
</dbReference>
<reference evidence="3" key="1">
    <citation type="journal article" date="2021" name="Mol. Ecol. Resour.">
        <title>Apolygus lucorum genome provides insights into omnivorousness and mesophyll feeding.</title>
        <authorList>
            <person name="Liu Y."/>
            <person name="Liu H."/>
            <person name="Wang H."/>
            <person name="Huang T."/>
            <person name="Liu B."/>
            <person name="Yang B."/>
            <person name="Yin L."/>
            <person name="Li B."/>
            <person name="Zhang Y."/>
            <person name="Zhang S."/>
            <person name="Jiang F."/>
            <person name="Zhang X."/>
            <person name="Ren Y."/>
            <person name="Wang B."/>
            <person name="Wang S."/>
            <person name="Lu Y."/>
            <person name="Wu K."/>
            <person name="Fan W."/>
            <person name="Wang G."/>
        </authorList>
    </citation>
    <scope>NUCLEOTIDE SEQUENCE</scope>
    <source>
        <strain evidence="3">12Hb</strain>
    </source>
</reference>
<accession>A0A8S9XWM1</accession>
<feature type="compositionally biased region" description="Polar residues" evidence="1">
    <location>
        <begin position="1152"/>
        <end position="1161"/>
    </location>
</feature>